<accession>A0A3N0DRU5</accession>
<dbReference type="OrthoDB" id="5119925at2"/>
<evidence type="ECO:0000313" key="1">
    <source>
        <dbReference type="EMBL" id="RNL78357.1"/>
    </source>
</evidence>
<keyword evidence="2" id="KW-1185">Reference proteome</keyword>
<evidence type="ECO:0000313" key="2">
    <source>
        <dbReference type="Proteomes" id="UP000277094"/>
    </source>
</evidence>
<reference evidence="1 2" key="1">
    <citation type="submission" date="2018-11" db="EMBL/GenBank/DDBJ databases">
        <authorList>
            <person name="Li F."/>
        </authorList>
    </citation>
    <scope>NUCLEOTIDE SEQUENCE [LARGE SCALE GENOMIC DNA]</scope>
    <source>
        <strain evidence="1 2">KIS18-7</strain>
    </source>
</reference>
<name>A0A3N0DRU5_9ACTN</name>
<gene>
    <name evidence="1" type="ORF">EFL95_04435</name>
</gene>
<proteinExistence type="predicted"/>
<comment type="caution">
    <text evidence="1">The sequence shown here is derived from an EMBL/GenBank/DDBJ whole genome shotgun (WGS) entry which is preliminary data.</text>
</comment>
<sequence>MKSYLGGGVAVRKVAVTLPEEPYELVERAQAVEHRTRSEVTGAGAPRSASVQAGLEDGYAAAWAEWESSGGREVWESTAATV</sequence>
<dbReference type="Proteomes" id="UP000277094">
    <property type="component" value="Unassembled WGS sequence"/>
</dbReference>
<dbReference type="AlphaFoldDB" id="A0A3N0DRU5"/>
<dbReference type="EMBL" id="RJSG01000002">
    <property type="protein sequence ID" value="RNL78357.1"/>
    <property type="molecule type" value="Genomic_DNA"/>
</dbReference>
<organism evidence="1 2">
    <name type="scientific">Nocardioides marmorisolisilvae</name>
    <dbReference type="NCBI Taxonomy" id="1542737"/>
    <lineage>
        <taxon>Bacteria</taxon>
        <taxon>Bacillati</taxon>
        <taxon>Actinomycetota</taxon>
        <taxon>Actinomycetes</taxon>
        <taxon>Propionibacteriales</taxon>
        <taxon>Nocardioidaceae</taxon>
        <taxon>Nocardioides</taxon>
    </lineage>
</organism>
<protein>
    <submittedName>
        <fullName evidence="1">Antitoxin</fullName>
    </submittedName>
</protein>